<name>A0A9Q9ANI6_9PEZI</name>
<evidence type="ECO:0000256" key="1">
    <source>
        <dbReference type="SAM" id="MobiDB-lite"/>
    </source>
</evidence>
<reference evidence="2" key="1">
    <citation type="submission" date="2022-06" db="EMBL/GenBank/DDBJ databases">
        <title>Complete genome sequences of two strains of the flax pathogen Septoria linicola.</title>
        <authorList>
            <person name="Lapalu N."/>
            <person name="Simon A."/>
            <person name="Demenou B."/>
            <person name="Paumier D."/>
            <person name="Guillot M.-P."/>
            <person name="Gout L."/>
            <person name="Valade R."/>
        </authorList>
    </citation>
    <scope>NUCLEOTIDE SEQUENCE</scope>
    <source>
        <strain evidence="2">SE15195</strain>
    </source>
</reference>
<evidence type="ECO:0000313" key="3">
    <source>
        <dbReference type="Proteomes" id="UP001056384"/>
    </source>
</evidence>
<dbReference type="EMBL" id="CP099419">
    <property type="protein sequence ID" value="USW50228.1"/>
    <property type="molecule type" value="Genomic_DNA"/>
</dbReference>
<organism evidence="2 3">
    <name type="scientific">Septoria linicola</name>
    <dbReference type="NCBI Taxonomy" id="215465"/>
    <lineage>
        <taxon>Eukaryota</taxon>
        <taxon>Fungi</taxon>
        <taxon>Dikarya</taxon>
        <taxon>Ascomycota</taxon>
        <taxon>Pezizomycotina</taxon>
        <taxon>Dothideomycetes</taxon>
        <taxon>Dothideomycetidae</taxon>
        <taxon>Mycosphaerellales</taxon>
        <taxon>Mycosphaerellaceae</taxon>
        <taxon>Septoria</taxon>
    </lineage>
</organism>
<evidence type="ECO:0000313" key="2">
    <source>
        <dbReference type="EMBL" id="USW50228.1"/>
    </source>
</evidence>
<protein>
    <submittedName>
        <fullName evidence="2">F-box-like domain superfamily protein</fullName>
    </submittedName>
</protein>
<proteinExistence type="predicted"/>
<keyword evidence="3" id="KW-1185">Reference proteome</keyword>
<dbReference type="Proteomes" id="UP001056384">
    <property type="component" value="Chromosome 2"/>
</dbReference>
<dbReference type="AlphaFoldDB" id="A0A9Q9ANI6"/>
<dbReference type="SUPFAM" id="SSF81383">
    <property type="entry name" value="F-box domain"/>
    <property type="match status" value="1"/>
</dbReference>
<sequence length="244" mass="27554">MTNTEKRRKRKASRKEPGKPPVKQPKYRQLFIKKLAPELQLAVLSHLPIKQMQKCRAINRYMRDLIDNEKNQIICAQGSVARAHERFTKFSKTHVDYDVDAVDEDGNPCGFLFEDIQTSLEGDMDLEREAALADQPAWISVSSKQALRGQTLEDLQDGYGDDDLPSITTEVSNAFDVEFDFDDVDEVGPALLKQLNLPVVPTGLPIGYFARSPRVVSMVKAALSGRKKLTLIERAYVLEGTYPW</sequence>
<dbReference type="InterPro" id="IPR036047">
    <property type="entry name" value="F-box-like_dom_sf"/>
</dbReference>
<feature type="region of interest" description="Disordered" evidence="1">
    <location>
        <begin position="1"/>
        <end position="26"/>
    </location>
</feature>
<dbReference type="OrthoDB" id="3638495at2759"/>
<feature type="compositionally biased region" description="Basic residues" evidence="1">
    <location>
        <begin position="1"/>
        <end position="13"/>
    </location>
</feature>
<gene>
    <name evidence="2" type="ORF">Slin15195_G035470</name>
</gene>
<accession>A0A9Q9ANI6</accession>